<dbReference type="CDD" id="cd22791">
    <property type="entry name" value="OTU_VRTN"/>
    <property type="match status" value="1"/>
</dbReference>
<accession>A0A8J4XQU6</accession>
<protein>
    <submittedName>
        <fullName evidence="3">Vertnin</fullName>
    </submittedName>
</protein>
<sequence length="563" mass="63921">MYSRPTGIYSCQNLGMSTVFQIIANMLKTRKTKTKTYTCPDCQQRCEDDTILCKGCFNWMHRTCQRLCKKDFDTLGSSELGYWCRRCCVSMDGSYDMQLAQTRPRDTAEDQLRDAAARELIFLRAEKTIEALATTELTKYDPATHDTDATATEILEKVNSTTPTLTPVRVLGDGSCLFNSPSVALCGTQRLALELRVRTTLELIINRQEYERLHNKDRYWNLLNTNYYQTVSDCIRGNSSTGWTLHAAASALRRPIVSLYPAVNGMLDPAVTSLNKTFQPLTQEKRKKNLKPVVVMWSSFVRRHQQGTWTPDHFVPILERQDSQQPIVNIDGSDSEEPAMKRRRTTPPKVNTRVTSRPTVSQNSSPTLATPKVNTRATSRPTVSSPRTDNSPPRLATLNVSTIDTTRTLRDFEHGTRISLLDERGEHQDAFADETNCIIQARDQAEESIEDPILSANIVAEEFQLTFSIVEDATKRCRNKLHDSRGFTYNVKRRRTDVTDWQCTVRPKINRCLATVTQQGETFTFGSREHNHRAEPGSETILRITTNIKAQACKTCSSRRLRS</sequence>
<dbReference type="InterPro" id="IPR013083">
    <property type="entry name" value="Znf_RING/FYVE/PHD"/>
</dbReference>
<dbReference type="AlphaFoldDB" id="A0A8J4XQU6"/>
<dbReference type="OrthoDB" id="6162110at2759"/>
<dbReference type="InterPro" id="IPR003323">
    <property type="entry name" value="OTU_dom"/>
</dbReference>
<dbReference type="Proteomes" id="UP000770661">
    <property type="component" value="Unassembled WGS sequence"/>
</dbReference>
<name>A0A8J4XQU6_CHIOP</name>
<evidence type="ECO:0000313" key="4">
    <source>
        <dbReference type="Proteomes" id="UP000770661"/>
    </source>
</evidence>
<dbReference type="PANTHER" id="PTHR20956">
    <property type="entry name" value="HEH2P"/>
    <property type="match status" value="1"/>
</dbReference>
<feature type="compositionally biased region" description="Polar residues" evidence="1">
    <location>
        <begin position="348"/>
        <end position="391"/>
    </location>
</feature>
<gene>
    <name evidence="3" type="primary">VRTN_0</name>
    <name evidence="3" type="ORF">GWK47_002296</name>
</gene>
<feature type="domain" description="OTU" evidence="2">
    <location>
        <begin position="165"/>
        <end position="320"/>
    </location>
</feature>
<dbReference type="InterPro" id="IPR011011">
    <property type="entry name" value="Znf_FYVE_PHD"/>
</dbReference>
<dbReference type="SUPFAM" id="SSF57903">
    <property type="entry name" value="FYVE/PHD zinc finger"/>
    <property type="match status" value="1"/>
</dbReference>
<dbReference type="Gene3D" id="3.30.40.10">
    <property type="entry name" value="Zinc/RING finger domain, C3HC4 (zinc finger)"/>
    <property type="match status" value="1"/>
</dbReference>
<organism evidence="3 4">
    <name type="scientific">Chionoecetes opilio</name>
    <name type="common">Atlantic snow crab</name>
    <name type="synonym">Cancer opilio</name>
    <dbReference type="NCBI Taxonomy" id="41210"/>
    <lineage>
        <taxon>Eukaryota</taxon>
        <taxon>Metazoa</taxon>
        <taxon>Ecdysozoa</taxon>
        <taxon>Arthropoda</taxon>
        <taxon>Crustacea</taxon>
        <taxon>Multicrustacea</taxon>
        <taxon>Malacostraca</taxon>
        <taxon>Eumalacostraca</taxon>
        <taxon>Eucarida</taxon>
        <taxon>Decapoda</taxon>
        <taxon>Pleocyemata</taxon>
        <taxon>Brachyura</taxon>
        <taxon>Eubrachyura</taxon>
        <taxon>Majoidea</taxon>
        <taxon>Majidae</taxon>
        <taxon>Chionoecetes</taxon>
    </lineage>
</organism>
<comment type="caution">
    <text evidence="3">The sequence shown here is derived from an EMBL/GenBank/DDBJ whole genome shotgun (WGS) entry which is preliminary data.</text>
</comment>
<dbReference type="Gene3D" id="3.90.70.80">
    <property type="match status" value="1"/>
</dbReference>
<dbReference type="EMBL" id="JACEEZ010023350">
    <property type="protein sequence ID" value="KAG0711399.1"/>
    <property type="molecule type" value="Genomic_DNA"/>
</dbReference>
<dbReference type="PANTHER" id="PTHR20956:SF12">
    <property type="entry name" value="FLYWCH-TYPE DOMAIN-CONTAINING PROTEIN"/>
    <property type="match status" value="1"/>
</dbReference>
<dbReference type="PROSITE" id="PS50802">
    <property type="entry name" value="OTU"/>
    <property type="match status" value="1"/>
</dbReference>
<proteinExistence type="predicted"/>
<feature type="region of interest" description="Disordered" evidence="1">
    <location>
        <begin position="318"/>
        <end position="396"/>
    </location>
</feature>
<evidence type="ECO:0000256" key="1">
    <source>
        <dbReference type="SAM" id="MobiDB-lite"/>
    </source>
</evidence>
<reference evidence="3" key="1">
    <citation type="submission" date="2020-07" db="EMBL/GenBank/DDBJ databases">
        <title>The High-quality genome of the commercially important snow crab, Chionoecetes opilio.</title>
        <authorList>
            <person name="Jeong J.-H."/>
            <person name="Ryu S."/>
        </authorList>
    </citation>
    <scope>NUCLEOTIDE SEQUENCE</scope>
    <source>
        <strain evidence="3">MADBK_172401_WGS</strain>
        <tissue evidence="3">Digestive gland</tissue>
    </source>
</reference>
<dbReference type="InterPro" id="IPR047273">
    <property type="entry name" value="VRTN_OTU_dom"/>
</dbReference>
<dbReference type="Gene3D" id="2.20.25.240">
    <property type="match status" value="1"/>
</dbReference>
<evidence type="ECO:0000259" key="2">
    <source>
        <dbReference type="PROSITE" id="PS50802"/>
    </source>
</evidence>
<keyword evidence="4" id="KW-1185">Reference proteome</keyword>
<evidence type="ECO:0000313" key="3">
    <source>
        <dbReference type="EMBL" id="KAG0711399.1"/>
    </source>
</evidence>